<protein>
    <submittedName>
        <fullName evidence="3">Transmembrane protein 188</fullName>
    </submittedName>
</protein>
<accession>A0A0K0D9N3</accession>
<dbReference type="GO" id="GO:0071595">
    <property type="term" value="C:Nem1-Spo7 phosphatase complex"/>
    <property type="evidence" value="ECO:0007669"/>
    <property type="project" value="InterPro"/>
</dbReference>
<dbReference type="Pfam" id="PF09771">
    <property type="entry name" value="Tmemb_18A"/>
    <property type="match status" value="1"/>
</dbReference>
<dbReference type="STRING" id="6313.A0A0K0D9N3"/>
<dbReference type="WBParaSite" id="ACAC_0000685101-mRNA-1">
    <property type="protein sequence ID" value="ACAC_0000685101-mRNA-1"/>
    <property type="gene ID" value="ACAC_0000685101"/>
</dbReference>
<reference evidence="2" key="1">
    <citation type="submission" date="2012-09" db="EMBL/GenBank/DDBJ databases">
        <authorList>
            <person name="Martin A.A."/>
        </authorList>
    </citation>
    <scope>NUCLEOTIDE SEQUENCE</scope>
</reference>
<evidence type="ECO:0000313" key="3">
    <source>
        <dbReference type="WBParaSite" id="ACAC_0000685101-mRNA-1"/>
    </source>
</evidence>
<dbReference type="Proteomes" id="UP000035642">
    <property type="component" value="Unassembled WGS sequence"/>
</dbReference>
<organism evidence="2 3">
    <name type="scientific">Angiostrongylus cantonensis</name>
    <name type="common">Rat lungworm</name>
    <dbReference type="NCBI Taxonomy" id="6313"/>
    <lineage>
        <taxon>Eukaryota</taxon>
        <taxon>Metazoa</taxon>
        <taxon>Ecdysozoa</taxon>
        <taxon>Nematoda</taxon>
        <taxon>Chromadorea</taxon>
        <taxon>Rhabditida</taxon>
        <taxon>Rhabditina</taxon>
        <taxon>Rhabditomorpha</taxon>
        <taxon>Strongyloidea</taxon>
        <taxon>Metastrongylidae</taxon>
        <taxon>Angiostrongylus</taxon>
    </lineage>
</organism>
<feature type="compositionally biased region" description="Pro residues" evidence="1">
    <location>
        <begin position="78"/>
        <end position="90"/>
    </location>
</feature>
<dbReference type="AlphaFoldDB" id="A0A0K0D9N3"/>
<feature type="region of interest" description="Disordered" evidence="1">
    <location>
        <begin position="70"/>
        <end position="100"/>
    </location>
</feature>
<keyword evidence="2" id="KW-1185">Reference proteome</keyword>
<sequence length="155" mass="17830">MDDAATACEDLKFFERRLTEVISHMGPRCTRWRSMFLSILCIFSFKAPRGFRIRCFTSLNNWRKVKLRRQESKVRHLPPLPSSPQSPPLPSSSHPHHTTIPSIFTPTPTILHPCEKALPPLSRKLQGKLTRPAFYDIHIEERQNPQAAVQNHGGR</sequence>
<name>A0A0K0D9N3_ANGCA</name>
<evidence type="ECO:0000256" key="1">
    <source>
        <dbReference type="SAM" id="MobiDB-lite"/>
    </source>
</evidence>
<evidence type="ECO:0000313" key="2">
    <source>
        <dbReference type="Proteomes" id="UP000035642"/>
    </source>
</evidence>
<dbReference type="InterPro" id="IPR019168">
    <property type="entry name" value="NEP1-R1"/>
</dbReference>
<proteinExistence type="predicted"/>
<reference evidence="3" key="2">
    <citation type="submission" date="2017-02" db="UniProtKB">
        <authorList>
            <consortium name="WormBaseParasite"/>
        </authorList>
    </citation>
    <scope>IDENTIFICATION</scope>
</reference>